<protein>
    <recommendedName>
        <fullName evidence="5">DUF3939 domain-containing protein</fullName>
    </recommendedName>
</protein>
<reference evidence="2 3" key="1">
    <citation type="submission" date="2016-10" db="EMBL/GenBank/DDBJ databases">
        <authorList>
            <person name="de Groot N.N."/>
        </authorList>
    </citation>
    <scope>NUCLEOTIDE SEQUENCE [LARGE SCALE GENOMIC DNA]</scope>
    <source>
        <strain evidence="2 3">DSM 17073</strain>
    </source>
</reference>
<evidence type="ECO:0000313" key="4">
    <source>
        <dbReference type="Proteomes" id="UP000321547"/>
    </source>
</evidence>
<evidence type="ECO:0000313" key="2">
    <source>
        <dbReference type="EMBL" id="SFP76047.1"/>
    </source>
</evidence>
<dbReference type="STRING" id="306540.SAMN05421839_1566"/>
<evidence type="ECO:0000313" key="1">
    <source>
        <dbReference type="EMBL" id="GEM02815.1"/>
    </source>
</evidence>
<gene>
    <name evidence="1" type="ORF">HHA03_23470</name>
    <name evidence="2" type="ORF">SAMN05421839_1566</name>
</gene>
<reference evidence="1 4" key="2">
    <citation type="submission" date="2019-07" db="EMBL/GenBank/DDBJ databases">
        <title>Whole genome shotgun sequence of Halolactibacillus halophilus NBRC 100868.</title>
        <authorList>
            <person name="Hosoyama A."/>
            <person name="Uohara A."/>
            <person name="Ohji S."/>
            <person name="Ichikawa N."/>
        </authorList>
    </citation>
    <scope>NUCLEOTIDE SEQUENCE [LARGE SCALE GENOMIC DNA]</scope>
    <source>
        <strain evidence="1 4">NBRC 100868</strain>
    </source>
</reference>
<keyword evidence="4" id="KW-1185">Reference proteome</keyword>
<dbReference type="EMBL" id="BJWI01000064">
    <property type="protein sequence ID" value="GEM02815.1"/>
    <property type="molecule type" value="Genomic_DNA"/>
</dbReference>
<dbReference type="InterPro" id="IPR025071">
    <property type="entry name" value="DUF3939"/>
</dbReference>
<name>A0A1I5T037_9BACI</name>
<organism evidence="2 3">
    <name type="scientific">Halolactibacillus halophilus</name>
    <dbReference type="NCBI Taxonomy" id="306540"/>
    <lineage>
        <taxon>Bacteria</taxon>
        <taxon>Bacillati</taxon>
        <taxon>Bacillota</taxon>
        <taxon>Bacilli</taxon>
        <taxon>Bacillales</taxon>
        <taxon>Bacillaceae</taxon>
        <taxon>Halolactibacillus</taxon>
    </lineage>
</organism>
<evidence type="ECO:0008006" key="5">
    <source>
        <dbReference type="Google" id="ProtNLM"/>
    </source>
</evidence>
<sequence length="150" mass="17980">MWSLFKKKKEKTYPIKDISLHELKQAIRQYMNELPDDVPLGILINDDLTINYYELAPYLNAIPLKTYYMSKETYDIFDEDQRHLAENLDYTQRAVDQYIDLTGEIPVIHGDPYLKVSYHKLMKHGLITYRPPHEFYINPKDHLINFKKTR</sequence>
<proteinExistence type="predicted"/>
<dbReference type="Proteomes" id="UP000242243">
    <property type="component" value="Unassembled WGS sequence"/>
</dbReference>
<dbReference type="EMBL" id="FOXC01000056">
    <property type="protein sequence ID" value="SFP76047.1"/>
    <property type="molecule type" value="Genomic_DNA"/>
</dbReference>
<evidence type="ECO:0000313" key="3">
    <source>
        <dbReference type="Proteomes" id="UP000242243"/>
    </source>
</evidence>
<dbReference type="Pfam" id="PF13075">
    <property type="entry name" value="DUF3939"/>
    <property type="match status" value="1"/>
</dbReference>
<accession>A0A1I5T037</accession>
<dbReference type="AlphaFoldDB" id="A0A1I5T037"/>
<dbReference type="Proteomes" id="UP000321547">
    <property type="component" value="Unassembled WGS sequence"/>
</dbReference>
<dbReference type="OrthoDB" id="2352834at2"/>
<dbReference type="RefSeq" id="WP_089833897.1">
    <property type="nucleotide sequence ID" value="NZ_BJWI01000064.1"/>
</dbReference>